<evidence type="ECO:0000256" key="4">
    <source>
        <dbReference type="PROSITE-ProRule" id="PRU00708"/>
    </source>
</evidence>
<dbReference type="InterPro" id="IPR002885">
    <property type="entry name" value="PPR_rpt"/>
</dbReference>
<dbReference type="PANTHER" id="PTHR47926">
    <property type="entry name" value="PENTATRICOPEPTIDE REPEAT-CONTAINING PROTEIN"/>
    <property type="match status" value="1"/>
</dbReference>
<feature type="region of interest" description="Disordered" evidence="5">
    <location>
        <begin position="1"/>
        <end position="106"/>
    </location>
</feature>
<feature type="region of interest" description="Disordered" evidence="5">
    <location>
        <begin position="452"/>
        <end position="542"/>
    </location>
</feature>
<dbReference type="Pfam" id="PF13178">
    <property type="entry name" value="DUF4005"/>
    <property type="match status" value="1"/>
</dbReference>
<dbReference type="GO" id="GO:0009451">
    <property type="term" value="P:RNA modification"/>
    <property type="evidence" value="ECO:0007669"/>
    <property type="project" value="InterPro"/>
</dbReference>
<comment type="similarity">
    <text evidence="1">Belongs to the PPR family. PCMP-H subfamily.</text>
</comment>
<dbReference type="InterPro" id="IPR025064">
    <property type="entry name" value="DUF4005"/>
</dbReference>
<evidence type="ECO:0000256" key="1">
    <source>
        <dbReference type="ARBA" id="ARBA00006643"/>
    </source>
</evidence>
<dbReference type="PANTHER" id="PTHR47926:SF537">
    <property type="entry name" value="PENTACOTRIPEPTIDE-REPEAT REGION OF PRORP DOMAIN-CONTAINING PROTEIN"/>
    <property type="match status" value="1"/>
</dbReference>
<evidence type="ECO:0000256" key="2">
    <source>
        <dbReference type="ARBA" id="ARBA00022737"/>
    </source>
</evidence>
<keyword evidence="3" id="KW-0809">Transit peptide</keyword>
<dbReference type="NCBIfam" id="TIGR00756">
    <property type="entry name" value="PPR"/>
    <property type="match status" value="4"/>
</dbReference>
<dbReference type="OrthoDB" id="185373at2759"/>
<evidence type="ECO:0000256" key="3">
    <source>
        <dbReference type="ARBA" id="ARBA00022946"/>
    </source>
</evidence>
<evidence type="ECO:0000259" key="6">
    <source>
        <dbReference type="Pfam" id="PF13178"/>
    </source>
</evidence>
<organism evidence="7 8">
    <name type="scientific">Eragrostis curvula</name>
    <name type="common">weeping love grass</name>
    <dbReference type="NCBI Taxonomy" id="38414"/>
    <lineage>
        <taxon>Eukaryota</taxon>
        <taxon>Viridiplantae</taxon>
        <taxon>Streptophyta</taxon>
        <taxon>Embryophyta</taxon>
        <taxon>Tracheophyta</taxon>
        <taxon>Spermatophyta</taxon>
        <taxon>Magnoliopsida</taxon>
        <taxon>Liliopsida</taxon>
        <taxon>Poales</taxon>
        <taxon>Poaceae</taxon>
        <taxon>PACMAD clade</taxon>
        <taxon>Chloridoideae</taxon>
        <taxon>Eragrostideae</taxon>
        <taxon>Eragrostidinae</taxon>
        <taxon>Eragrostis</taxon>
    </lineage>
</organism>
<feature type="region of interest" description="Disordered" evidence="5">
    <location>
        <begin position="272"/>
        <end position="299"/>
    </location>
</feature>
<evidence type="ECO:0000256" key="5">
    <source>
        <dbReference type="SAM" id="MobiDB-lite"/>
    </source>
</evidence>
<feature type="compositionally biased region" description="Polar residues" evidence="5">
    <location>
        <begin position="511"/>
        <end position="520"/>
    </location>
</feature>
<dbReference type="Gene3D" id="1.25.40.10">
    <property type="entry name" value="Tetratricopeptide repeat domain"/>
    <property type="match status" value="4"/>
</dbReference>
<dbReference type="EMBL" id="RWGY01000009">
    <property type="protein sequence ID" value="TVU35318.1"/>
    <property type="molecule type" value="Genomic_DNA"/>
</dbReference>
<feature type="compositionally biased region" description="Polar residues" evidence="5">
    <location>
        <begin position="20"/>
        <end position="38"/>
    </location>
</feature>
<feature type="domain" description="DUF4005" evidence="6">
    <location>
        <begin position="478"/>
        <end position="541"/>
    </location>
</feature>
<feature type="repeat" description="PPR" evidence="4">
    <location>
        <begin position="858"/>
        <end position="892"/>
    </location>
</feature>
<proteinExistence type="inferred from homology"/>
<feature type="repeat" description="PPR" evidence="4">
    <location>
        <begin position="796"/>
        <end position="830"/>
    </location>
</feature>
<feature type="compositionally biased region" description="Pro residues" evidence="5">
    <location>
        <begin position="671"/>
        <end position="681"/>
    </location>
</feature>
<dbReference type="InterPro" id="IPR011990">
    <property type="entry name" value="TPR-like_helical_dom_sf"/>
</dbReference>
<name>A0A5J9VHX7_9POAL</name>
<feature type="repeat" description="PPR" evidence="4">
    <location>
        <begin position="958"/>
        <end position="992"/>
    </location>
</feature>
<dbReference type="FunFam" id="1.25.40.10:FF:000333">
    <property type="entry name" value="Pentatricopeptide repeat-containing protein"/>
    <property type="match status" value="1"/>
</dbReference>
<keyword evidence="8" id="KW-1185">Reference proteome</keyword>
<accession>A0A5J9VHX7</accession>
<feature type="region of interest" description="Disordered" evidence="5">
    <location>
        <begin position="315"/>
        <end position="344"/>
    </location>
</feature>
<sequence length="1292" mass="141869">MGKSPAKWIKTVLLGKKSTKSGSAKINESKAANNNGHSTGEELAPSGNSPVISQPVLVNVHKSGPVSADGKAENSNSPSDRAGQQGLHNQSIPEPKPLGPEELGEQQAAVKAQAAFRGYLARRSFRALKGIIRLQALIRGHLVRRQAVSTLRTTWLIVKFQALVRGRNVRLSGTDMQFSITFGRLKFGGANSSDAWKEKLSSNAYVRKLLSSPISVEPLHFKYDKRDPNSVYNWLERWTISCIWKSVSQPKRVTDGKPQGSPVAVESFHTSMAVESEKLKRNPRKLSGPPSDSVPDNQLSELEKVKRNLRKATNSMVEASKLSSARADSSKVSDSTADVPKVPNPAAEISKIPSIMNGITDHRDIQCEKARQSTQEASFPLETKEHSDNGHLLEYSNIDDFNLLPGLKSDLETRLDSFSIGDNVDESTVGAPAVEVMLQNTNYEDNVLRKKEEARSMEEHQSNGSFKTNKRKSSYSNKSEHMENGTHTTPVQPRKPSYMAATESLKAKLRAQNSPSLDSDSSAEKNGFTRRHSLPSSTNSKFELNHRAHRDLYQVERLKLNGSVEEATKHWLDLKSGSNPTTLPSDFPRAGRPTNPFPQSRLPYPSYQTPTPAATPAPQPLATPLASCLSSEPRREARDAPSAPRHALPPNPAEATNTRAADRSRCASKPPAEPRPPPPMEPGLLCSHPPPDLARLLKTRPLHALLSDVSASRAARYLFDAVPRPTAALCGALIASLSKLSLHRDLLESVLSLHRRGAVVPPGCVPLVTKACALSASSSQGKQAHCHALVRGLLADVFVQTALVDFYAKNGDMNSAVRVFEEMPVKDPIPMNCLITGYSKSGDVENARRLFECMPRRTSASWNSMIACYAHCGECQEALTLFDRMLRDGAKPNAITITTVFSICAKTGDLSTGKQVRALIGEDDLENMIVRTALVEMYVKCRAIDEARQEFDRMPQRDVVAWSTMIAGYAQNGRPNESLDLFERMKAAKCKPNEVTLVGALSACAQLGSDELGEQMGNYVESQGLPLTSYLGSALIDMYTKCGHVDRAYSVFNQMEQKVVISWNSMIRGLALNGFAEAAIRLYEKMVADAVQPNEITFVALLTACTHAGLVDQGMAFFEDMKMKHGVSPQVEHCACIVDLLCKSGRLWESYKFICDMVVQPNAVIWSTLLSACRTHANVELAKLAADKLLALEPENSSVYVLLSNIYADAGLWGDVREIRDMMRSKNVQKLSAYSWIELDGEVHRFLVQDSYHPRSAEIYEVVDGLGLQLDRVGTDPDLHPQPVRFAAAAEK</sequence>
<feature type="compositionally biased region" description="Basic and acidic residues" evidence="5">
    <location>
        <begin position="452"/>
        <end position="461"/>
    </location>
</feature>
<evidence type="ECO:0000313" key="7">
    <source>
        <dbReference type="EMBL" id="TVU35318.1"/>
    </source>
</evidence>
<dbReference type="InterPro" id="IPR046960">
    <property type="entry name" value="PPR_At4g14850-like_plant"/>
</dbReference>
<dbReference type="Gramene" id="TVU35318">
    <property type="protein sequence ID" value="TVU35318"/>
    <property type="gene ID" value="EJB05_17203"/>
</dbReference>
<dbReference type="InterPro" id="IPR046848">
    <property type="entry name" value="E_motif"/>
</dbReference>
<feature type="repeat" description="PPR" evidence="4">
    <location>
        <begin position="1059"/>
        <end position="1093"/>
    </location>
</feature>
<feature type="region of interest" description="Disordered" evidence="5">
    <location>
        <begin position="571"/>
        <end position="687"/>
    </location>
</feature>
<protein>
    <recommendedName>
        <fullName evidence="6">DUF4005 domain-containing protein</fullName>
    </recommendedName>
</protein>
<dbReference type="Pfam" id="PF20431">
    <property type="entry name" value="E_motif"/>
    <property type="match status" value="1"/>
</dbReference>
<dbReference type="SUPFAM" id="SSF48452">
    <property type="entry name" value="TPR-like"/>
    <property type="match status" value="1"/>
</dbReference>
<dbReference type="Pfam" id="PF01535">
    <property type="entry name" value="PPR"/>
    <property type="match status" value="3"/>
</dbReference>
<keyword evidence="2" id="KW-0677">Repeat</keyword>
<comment type="caution">
    <text evidence="7">The sequence shown here is derived from an EMBL/GenBank/DDBJ whole genome shotgun (WGS) entry which is preliminary data.</text>
</comment>
<gene>
    <name evidence="7" type="ORF">EJB05_17203</name>
</gene>
<dbReference type="GO" id="GO:0003723">
    <property type="term" value="F:RNA binding"/>
    <property type="evidence" value="ECO:0007669"/>
    <property type="project" value="InterPro"/>
</dbReference>
<dbReference type="InterPro" id="IPR000048">
    <property type="entry name" value="IQ_motif_EF-hand-BS"/>
</dbReference>
<dbReference type="FunFam" id="1.25.40.10:FF:000090">
    <property type="entry name" value="Pentatricopeptide repeat-containing protein, chloroplastic"/>
    <property type="match status" value="1"/>
</dbReference>
<dbReference type="Pfam" id="PF13041">
    <property type="entry name" value="PPR_2"/>
    <property type="match status" value="3"/>
</dbReference>
<feature type="compositionally biased region" description="Polar residues" evidence="5">
    <location>
        <begin position="315"/>
        <end position="336"/>
    </location>
</feature>
<dbReference type="Pfam" id="PF00612">
    <property type="entry name" value="IQ"/>
    <property type="match status" value="2"/>
</dbReference>
<feature type="repeat" description="PPR" evidence="4">
    <location>
        <begin position="1094"/>
        <end position="1129"/>
    </location>
</feature>
<evidence type="ECO:0000313" key="8">
    <source>
        <dbReference type="Proteomes" id="UP000324897"/>
    </source>
</evidence>
<dbReference type="Proteomes" id="UP000324897">
    <property type="component" value="Unassembled WGS sequence"/>
</dbReference>
<feature type="compositionally biased region" description="Low complexity" evidence="5">
    <location>
        <begin position="603"/>
        <end position="612"/>
    </location>
</feature>
<dbReference type="SMART" id="SM00015">
    <property type="entry name" value="IQ"/>
    <property type="match status" value="2"/>
</dbReference>
<dbReference type="PROSITE" id="PS51375">
    <property type="entry name" value="PPR"/>
    <property type="match status" value="5"/>
</dbReference>
<dbReference type="PROSITE" id="PS50096">
    <property type="entry name" value="IQ"/>
    <property type="match status" value="2"/>
</dbReference>
<dbReference type="FunFam" id="1.25.40.10:FF:000731">
    <property type="entry name" value="Pentatricopeptide repeat-containing protein"/>
    <property type="match status" value="1"/>
</dbReference>
<reference evidence="7 8" key="1">
    <citation type="journal article" date="2019" name="Sci. Rep.">
        <title>A high-quality genome of Eragrostis curvula grass provides insights into Poaceae evolution and supports new strategies to enhance forage quality.</title>
        <authorList>
            <person name="Carballo J."/>
            <person name="Santos B.A.C.M."/>
            <person name="Zappacosta D."/>
            <person name="Garbus I."/>
            <person name="Selva J.P."/>
            <person name="Gallo C.A."/>
            <person name="Diaz A."/>
            <person name="Albertini E."/>
            <person name="Caccamo M."/>
            <person name="Echenique V."/>
        </authorList>
    </citation>
    <scope>NUCLEOTIDE SEQUENCE [LARGE SCALE GENOMIC DNA]</scope>
    <source>
        <strain evidence="8">cv. Victoria</strain>
        <tissue evidence="7">Leaf</tissue>
    </source>
</reference>